<accession>A0A0F9DLJ6</accession>
<protein>
    <submittedName>
        <fullName evidence="1">Uncharacterized protein</fullName>
    </submittedName>
</protein>
<proteinExistence type="predicted"/>
<name>A0A0F9DLJ6_9ZZZZ</name>
<evidence type="ECO:0000313" key="1">
    <source>
        <dbReference type="EMBL" id="KKL54706.1"/>
    </source>
</evidence>
<reference evidence="1" key="1">
    <citation type="journal article" date="2015" name="Nature">
        <title>Complex archaea that bridge the gap between prokaryotes and eukaryotes.</title>
        <authorList>
            <person name="Spang A."/>
            <person name="Saw J.H."/>
            <person name="Jorgensen S.L."/>
            <person name="Zaremba-Niedzwiedzka K."/>
            <person name="Martijn J."/>
            <person name="Lind A.E."/>
            <person name="van Eijk R."/>
            <person name="Schleper C."/>
            <person name="Guy L."/>
            <person name="Ettema T.J."/>
        </authorList>
    </citation>
    <scope>NUCLEOTIDE SEQUENCE</scope>
</reference>
<comment type="caution">
    <text evidence="1">The sequence shown here is derived from an EMBL/GenBank/DDBJ whole genome shotgun (WGS) entry which is preliminary data.</text>
</comment>
<organism evidence="1">
    <name type="scientific">marine sediment metagenome</name>
    <dbReference type="NCBI Taxonomy" id="412755"/>
    <lineage>
        <taxon>unclassified sequences</taxon>
        <taxon>metagenomes</taxon>
        <taxon>ecological metagenomes</taxon>
    </lineage>
</organism>
<sequence length="158" mass="17241">MPRDLEAAPVIEYLTELDTHNERFWGNQHTIDDLLIHMVFDEHAIQAPDTANKKRRRRIEPERFSTDEARRQVELIVSLYPHIATVGVKFTGDGTVDPPDASYNITSVTDNATGSYTVTWATDFSGVDYAMATGAGSSTPSSLVGIDSDLIAAGSVGL</sequence>
<dbReference type="EMBL" id="LAZR01031105">
    <property type="protein sequence ID" value="KKL54706.1"/>
    <property type="molecule type" value="Genomic_DNA"/>
</dbReference>
<gene>
    <name evidence="1" type="ORF">LCGC14_2262740</name>
</gene>
<dbReference type="AlphaFoldDB" id="A0A0F9DLJ6"/>